<dbReference type="InterPro" id="IPR047951">
    <property type="entry name" value="Transpos_ISL3"/>
</dbReference>
<dbReference type="PANTHER" id="PTHR33498:SF1">
    <property type="entry name" value="TRANSPOSASE FOR INSERTION SEQUENCE ELEMENT IS1557"/>
    <property type="match status" value="1"/>
</dbReference>
<geneLocation type="plasmid" evidence="2 3">
    <name>pDAETH-1</name>
</geneLocation>
<feature type="domain" description="Transposase IS204/IS1001/IS1096/IS1165 DDE" evidence="1">
    <location>
        <begin position="45"/>
        <end position="106"/>
    </location>
</feature>
<organism evidence="2 3">
    <name type="scientific">Deinococcus aetherius</name>
    <dbReference type="NCBI Taxonomy" id="200252"/>
    <lineage>
        <taxon>Bacteria</taxon>
        <taxon>Thermotogati</taxon>
        <taxon>Deinococcota</taxon>
        <taxon>Deinococci</taxon>
        <taxon>Deinococcales</taxon>
        <taxon>Deinococcaceae</taxon>
        <taxon>Deinococcus</taxon>
    </lineage>
</organism>
<dbReference type="Proteomes" id="UP001064971">
    <property type="component" value="Plasmid pDAETH-1"/>
</dbReference>
<dbReference type="PANTHER" id="PTHR33498">
    <property type="entry name" value="TRANSPOSASE FOR INSERTION SEQUENCE ELEMENT IS1557"/>
    <property type="match status" value="1"/>
</dbReference>
<evidence type="ECO:0000313" key="3">
    <source>
        <dbReference type="Proteomes" id="UP001064971"/>
    </source>
</evidence>
<keyword evidence="3" id="KW-1185">Reference proteome</keyword>
<dbReference type="InterPro" id="IPR002560">
    <property type="entry name" value="Transposase_DDE"/>
</dbReference>
<evidence type="ECO:0000313" key="2">
    <source>
        <dbReference type="EMBL" id="BDP43909.1"/>
    </source>
</evidence>
<protein>
    <recommendedName>
        <fullName evidence="1">Transposase IS204/IS1001/IS1096/IS1165 DDE domain-containing protein</fullName>
    </recommendedName>
</protein>
<accession>A0ABM8AJD7</accession>
<dbReference type="Pfam" id="PF01610">
    <property type="entry name" value="DDE_Tnp_ISL3"/>
    <property type="match status" value="1"/>
</dbReference>
<proteinExistence type="predicted"/>
<dbReference type="EMBL" id="AP026561">
    <property type="protein sequence ID" value="BDP43909.1"/>
    <property type="molecule type" value="Genomic_DNA"/>
</dbReference>
<gene>
    <name evidence="2" type="ORF">DAETH_38780</name>
</gene>
<name>A0ABM8AJD7_9DEIO</name>
<keyword evidence="2" id="KW-0614">Plasmid</keyword>
<evidence type="ECO:0000259" key="1">
    <source>
        <dbReference type="Pfam" id="PF01610"/>
    </source>
</evidence>
<reference evidence="2" key="1">
    <citation type="submission" date="2022-07" db="EMBL/GenBank/DDBJ databases">
        <title>Complete Genome Sequence of the Radioresistant Bacterium Deinococcus aetherius ST0316, Isolated from the Air Dust collected in Lower Stratosphere above Japan.</title>
        <authorList>
            <person name="Satoh K."/>
            <person name="Hagiwara K."/>
            <person name="Katsumata K."/>
            <person name="Kubo A."/>
            <person name="Yokobori S."/>
            <person name="Yamagishi A."/>
            <person name="Oono Y."/>
            <person name="Narumi I."/>
        </authorList>
    </citation>
    <scope>NUCLEOTIDE SEQUENCE</scope>
    <source>
        <strain evidence="2">ST0316</strain>
        <plasmid evidence="2">pDAETH-1</plasmid>
    </source>
</reference>
<sequence length="131" mass="14391">MLVPSTIRAPEVGALLEAGRAATPKFVQVERLLTTGWKLLAGHEAQPLRGWLSDLEQSGIKELRAFAVGLDRDFDAVRAAVETAYSNGRMEGQINRLKTIKRGMYGRAGLDLPKARVLHQAQRPTASVTKR</sequence>